<dbReference type="Proteomes" id="UP001148838">
    <property type="component" value="Unassembled WGS sequence"/>
</dbReference>
<dbReference type="EMBL" id="JAJSOF020000029">
    <property type="protein sequence ID" value="KAJ4432873.1"/>
    <property type="molecule type" value="Genomic_DNA"/>
</dbReference>
<keyword evidence="3" id="KW-1185">Reference proteome</keyword>
<comment type="caution">
    <text evidence="2">The sequence shown here is derived from an EMBL/GenBank/DDBJ whole genome shotgun (WGS) entry which is preliminary data.</text>
</comment>
<gene>
    <name evidence="2" type="ORF">ANN_21512</name>
</gene>
<sequence length="116" mass="13458">MKKNEEEEKRKNDFGKKNEEKQEEEDRGGEAPDACEVLSVKKFLNEQGIAPIEIDRQLCQVYGPNIMSKQMVRCSTRSSVMMVGLPLRSSSCTLWRPAENCLQQRRTICLLITWHR</sequence>
<reference evidence="2 3" key="1">
    <citation type="journal article" date="2022" name="Allergy">
        <title>Genome assembly and annotation of Periplaneta americana reveal a comprehensive cockroach allergen profile.</title>
        <authorList>
            <person name="Wang L."/>
            <person name="Xiong Q."/>
            <person name="Saelim N."/>
            <person name="Wang L."/>
            <person name="Nong W."/>
            <person name="Wan A.T."/>
            <person name="Shi M."/>
            <person name="Liu X."/>
            <person name="Cao Q."/>
            <person name="Hui J.H.L."/>
            <person name="Sookrung N."/>
            <person name="Leung T.F."/>
            <person name="Tungtrongchitr A."/>
            <person name="Tsui S.K.W."/>
        </authorList>
    </citation>
    <scope>NUCLEOTIDE SEQUENCE [LARGE SCALE GENOMIC DNA]</scope>
    <source>
        <strain evidence="2">PWHHKU_190912</strain>
    </source>
</reference>
<protein>
    <submittedName>
        <fullName evidence="2">Uncharacterized protein</fullName>
    </submittedName>
</protein>
<name>A0ABQ8SFV0_PERAM</name>
<evidence type="ECO:0000313" key="3">
    <source>
        <dbReference type="Proteomes" id="UP001148838"/>
    </source>
</evidence>
<feature type="region of interest" description="Disordered" evidence="1">
    <location>
        <begin position="1"/>
        <end position="32"/>
    </location>
</feature>
<evidence type="ECO:0000313" key="2">
    <source>
        <dbReference type="EMBL" id="KAJ4432873.1"/>
    </source>
</evidence>
<proteinExistence type="predicted"/>
<feature type="compositionally biased region" description="Basic and acidic residues" evidence="1">
    <location>
        <begin position="1"/>
        <end position="20"/>
    </location>
</feature>
<organism evidence="2 3">
    <name type="scientific">Periplaneta americana</name>
    <name type="common">American cockroach</name>
    <name type="synonym">Blatta americana</name>
    <dbReference type="NCBI Taxonomy" id="6978"/>
    <lineage>
        <taxon>Eukaryota</taxon>
        <taxon>Metazoa</taxon>
        <taxon>Ecdysozoa</taxon>
        <taxon>Arthropoda</taxon>
        <taxon>Hexapoda</taxon>
        <taxon>Insecta</taxon>
        <taxon>Pterygota</taxon>
        <taxon>Neoptera</taxon>
        <taxon>Polyneoptera</taxon>
        <taxon>Dictyoptera</taxon>
        <taxon>Blattodea</taxon>
        <taxon>Blattoidea</taxon>
        <taxon>Blattidae</taxon>
        <taxon>Blattinae</taxon>
        <taxon>Periplaneta</taxon>
    </lineage>
</organism>
<accession>A0ABQ8SFV0</accession>
<evidence type="ECO:0000256" key="1">
    <source>
        <dbReference type="SAM" id="MobiDB-lite"/>
    </source>
</evidence>